<dbReference type="InterPro" id="IPR024097">
    <property type="entry name" value="bHLH_ZIP_TF"/>
</dbReference>
<accession>A0AAD8GR68</accession>
<protein>
    <submittedName>
        <fullName evidence="7">Transcription factor bHLH62</fullName>
    </submittedName>
</protein>
<dbReference type="Pfam" id="PF00010">
    <property type="entry name" value="HLH"/>
    <property type="match status" value="1"/>
</dbReference>
<dbReference type="Gene3D" id="4.10.280.10">
    <property type="entry name" value="Helix-loop-helix DNA-binding domain"/>
    <property type="match status" value="1"/>
</dbReference>
<dbReference type="SUPFAM" id="SSF47459">
    <property type="entry name" value="HLH, helix-loop-helix DNA-binding domain"/>
    <property type="match status" value="1"/>
</dbReference>
<evidence type="ECO:0000256" key="3">
    <source>
        <dbReference type="ARBA" id="ARBA00023163"/>
    </source>
</evidence>
<dbReference type="PROSITE" id="PS50888">
    <property type="entry name" value="BHLH"/>
    <property type="match status" value="1"/>
</dbReference>
<dbReference type="CDD" id="cd18919">
    <property type="entry name" value="bHLH_AtBPE_like"/>
    <property type="match status" value="1"/>
</dbReference>
<feature type="compositionally biased region" description="Basic and acidic residues" evidence="5">
    <location>
        <begin position="293"/>
        <end position="310"/>
    </location>
</feature>
<dbReference type="GO" id="GO:0046983">
    <property type="term" value="F:protein dimerization activity"/>
    <property type="evidence" value="ECO:0007669"/>
    <property type="project" value="InterPro"/>
</dbReference>
<comment type="caution">
    <text evidence="7">The sequence shown here is derived from an EMBL/GenBank/DDBJ whole genome shotgun (WGS) entry which is preliminary data.</text>
</comment>
<reference evidence="7" key="2">
    <citation type="submission" date="2023-05" db="EMBL/GenBank/DDBJ databases">
        <authorList>
            <person name="Schelkunov M.I."/>
        </authorList>
    </citation>
    <scope>NUCLEOTIDE SEQUENCE</scope>
    <source>
        <strain evidence="7">Hsosn_3</strain>
        <tissue evidence="7">Leaf</tissue>
    </source>
</reference>
<dbReference type="GO" id="GO:0005634">
    <property type="term" value="C:nucleus"/>
    <property type="evidence" value="ECO:0007669"/>
    <property type="project" value="UniProtKB-SubCell"/>
</dbReference>
<evidence type="ECO:0000256" key="4">
    <source>
        <dbReference type="ARBA" id="ARBA00023242"/>
    </source>
</evidence>
<dbReference type="Proteomes" id="UP001237642">
    <property type="component" value="Unassembled WGS sequence"/>
</dbReference>
<feature type="region of interest" description="Disordered" evidence="5">
    <location>
        <begin position="265"/>
        <end position="322"/>
    </location>
</feature>
<dbReference type="GO" id="GO:0003700">
    <property type="term" value="F:DNA-binding transcription factor activity"/>
    <property type="evidence" value="ECO:0007669"/>
    <property type="project" value="TreeGrafter"/>
</dbReference>
<evidence type="ECO:0000256" key="5">
    <source>
        <dbReference type="SAM" id="MobiDB-lite"/>
    </source>
</evidence>
<comment type="subcellular location">
    <subcellularLocation>
        <location evidence="1">Nucleus</location>
    </subcellularLocation>
</comment>
<dbReference type="PANTHER" id="PTHR12565">
    <property type="entry name" value="STEROL REGULATORY ELEMENT-BINDING PROTEIN"/>
    <property type="match status" value="1"/>
</dbReference>
<dbReference type="InterPro" id="IPR036638">
    <property type="entry name" value="HLH_DNA-bd_sf"/>
</dbReference>
<evidence type="ECO:0000313" key="7">
    <source>
        <dbReference type="EMBL" id="KAK1353078.1"/>
    </source>
</evidence>
<feature type="domain" description="BHLH" evidence="6">
    <location>
        <begin position="332"/>
        <end position="382"/>
    </location>
</feature>
<dbReference type="SMART" id="SM00353">
    <property type="entry name" value="HLH"/>
    <property type="match status" value="1"/>
</dbReference>
<proteinExistence type="predicted"/>
<keyword evidence="8" id="KW-1185">Reference proteome</keyword>
<sequence length="500" mass="55367">MEKEYYFNAEISPQFNFQPFGNAFQSNPNFEDPMEQCSQYETALSSMVSSPTASNSVTDHFAVRELFGKLGSINNAGDISSEFLQRSSYMNSPNTSCYNTPIDSPPELQVPMMNHFVKENVSILGNPMPMNSALPALPTDPGFAERAAKFSCFGSRSLNGRTSAIGINSAEFQYRRSRQLMGSGNLPRVSSSPSLNADGSPIVNKNYVQNQMNLRSDNGSNEESSVSEQIPAQDIELPTPVELGSRKRKGFPRGKAKEAALLKSTKVAEDEENSDIMKRSKMTSENVNVNGGVKKEEDTNMATEEDKKQDNSSQKPPEPPKDYIHVRARRGQATDSHSLAERVRREKISERMKLLQDLVPGCNKVTGKAVMLDEIINYVQSLQRQVEFLSMKLSTVNSSQNVNIVNLLPKDMFQPNGSFSNQMYPVESSASAYHGQQAPQLHHDKPLQPLDATLCRNLGIQLEGFGEGLPQFPAFSEDDLQSIVQTGFAPNQTSHMNIEL</sequence>
<feature type="compositionally biased region" description="Polar residues" evidence="5">
    <location>
        <begin position="213"/>
        <end position="230"/>
    </location>
</feature>
<organism evidence="7 8">
    <name type="scientific">Heracleum sosnowskyi</name>
    <dbReference type="NCBI Taxonomy" id="360622"/>
    <lineage>
        <taxon>Eukaryota</taxon>
        <taxon>Viridiplantae</taxon>
        <taxon>Streptophyta</taxon>
        <taxon>Embryophyta</taxon>
        <taxon>Tracheophyta</taxon>
        <taxon>Spermatophyta</taxon>
        <taxon>Magnoliopsida</taxon>
        <taxon>eudicotyledons</taxon>
        <taxon>Gunneridae</taxon>
        <taxon>Pentapetalae</taxon>
        <taxon>asterids</taxon>
        <taxon>campanulids</taxon>
        <taxon>Apiales</taxon>
        <taxon>Apiaceae</taxon>
        <taxon>Apioideae</taxon>
        <taxon>apioid superclade</taxon>
        <taxon>Tordylieae</taxon>
        <taxon>Tordyliinae</taxon>
        <taxon>Heracleum</taxon>
    </lineage>
</organism>
<evidence type="ECO:0000313" key="8">
    <source>
        <dbReference type="Proteomes" id="UP001237642"/>
    </source>
</evidence>
<dbReference type="EMBL" id="JAUIZM010000014">
    <property type="protein sequence ID" value="KAK1353078.1"/>
    <property type="molecule type" value="Genomic_DNA"/>
</dbReference>
<dbReference type="AlphaFoldDB" id="A0AAD8GR68"/>
<name>A0AAD8GR68_9APIA</name>
<evidence type="ECO:0000256" key="1">
    <source>
        <dbReference type="ARBA" id="ARBA00004123"/>
    </source>
</evidence>
<keyword evidence="2" id="KW-0805">Transcription regulation</keyword>
<evidence type="ECO:0000259" key="6">
    <source>
        <dbReference type="PROSITE" id="PS50888"/>
    </source>
</evidence>
<reference evidence="7" key="1">
    <citation type="submission" date="2023-02" db="EMBL/GenBank/DDBJ databases">
        <title>Genome of toxic invasive species Heracleum sosnowskyi carries increased number of genes despite the absence of recent whole-genome duplications.</title>
        <authorList>
            <person name="Schelkunov M."/>
            <person name="Shtratnikova V."/>
            <person name="Makarenko M."/>
            <person name="Klepikova A."/>
            <person name="Omelchenko D."/>
            <person name="Novikova G."/>
            <person name="Obukhova E."/>
            <person name="Bogdanov V."/>
            <person name="Penin A."/>
            <person name="Logacheva M."/>
        </authorList>
    </citation>
    <scope>NUCLEOTIDE SEQUENCE</scope>
    <source>
        <strain evidence="7">Hsosn_3</strain>
        <tissue evidence="7">Leaf</tissue>
    </source>
</reference>
<gene>
    <name evidence="7" type="ORF">POM88_052916</name>
</gene>
<dbReference type="PANTHER" id="PTHR12565:SF184">
    <property type="entry name" value="BHLH TRANSCRIPTION FACTOR"/>
    <property type="match status" value="1"/>
</dbReference>
<dbReference type="InterPro" id="IPR011598">
    <property type="entry name" value="bHLH_dom"/>
</dbReference>
<dbReference type="FunFam" id="4.10.280.10:FF:000002">
    <property type="entry name" value="Basic helix-loop-helix transcription factor"/>
    <property type="match status" value="1"/>
</dbReference>
<keyword evidence="3" id="KW-0804">Transcription</keyword>
<evidence type="ECO:0000256" key="2">
    <source>
        <dbReference type="ARBA" id="ARBA00023015"/>
    </source>
</evidence>
<keyword evidence="4" id="KW-0539">Nucleus</keyword>
<feature type="region of interest" description="Disordered" evidence="5">
    <location>
        <begin position="213"/>
        <end position="236"/>
    </location>
</feature>